<dbReference type="Proteomes" id="UP000265663">
    <property type="component" value="Unassembled WGS sequence"/>
</dbReference>
<feature type="compositionally biased region" description="Low complexity" evidence="2">
    <location>
        <begin position="131"/>
        <end position="163"/>
    </location>
</feature>
<feature type="region of interest" description="Disordered" evidence="2">
    <location>
        <begin position="125"/>
        <end position="163"/>
    </location>
</feature>
<feature type="region of interest" description="Disordered" evidence="2">
    <location>
        <begin position="399"/>
        <end position="603"/>
    </location>
</feature>
<evidence type="ECO:0000313" key="3">
    <source>
        <dbReference type="EMBL" id="RMZ73812.1"/>
    </source>
</evidence>
<evidence type="ECO:0000256" key="2">
    <source>
        <dbReference type="SAM" id="MobiDB-lite"/>
    </source>
</evidence>
<dbReference type="OrthoDB" id="343070at2759"/>
<feature type="coiled-coil region" evidence="1">
    <location>
        <begin position="5"/>
        <end position="71"/>
    </location>
</feature>
<feature type="compositionally biased region" description="Low complexity" evidence="2">
    <location>
        <begin position="358"/>
        <end position="386"/>
    </location>
</feature>
<feature type="compositionally biased region" description="Gly residues" evidence="2">
    <location>
        <begin position="561"/>
        <end position="572"/>
    </location>
</feature>
<feature type="region of interest" description="Disordered" evidence="2">
    <location>
        <begin position="330"/>
        <end position="386"/>
    </location>
</feature>
<evidence type="ECO:0000313" key="4">
    <source>
        <dbReference type="Proteomes" id="UP000265663"/>
    </source>
</evidence>
<name>A0A3M7MH97_9PLEO</name>
<keyword evidence="1" id="KW-0175">Coiled coil</keyword>
<reference evidence="3 4" key="1">
    <citation type="journal article" date="2014" name="PLoS ONE">
        <title>De novo Genome Assembly of the Fungal Plant Pathogen Pyrenophora semeniperda.</title>
        <authorList>
            <person name="Soliai M.M."/>
            <person name="Meyer S.E."/>
            <person name="Udall J.A."/>
            <person name="Elzinga D.E."/>
            <person name="Hermansen R.A."/>
            <person name="Bodily P.M."/>
            <person name="Hart A.A."/>
            <person name="Coleman C.E."/>
        </authorList>
    </citation>
    <scope>NUCLEOTIDE SEQUENCE [LARGE SCALE GENOMIC DNA]</scope>
    <source>
        <strain evidence="3 4">CCB06</strain>
        <tissue evidence="3">Mycelium</tissue>
    </source>
</reference>
<keyword evidence="4" id="KW-1185">Reference proteome</keyword>
<organism evidence="3 4">
    <name type="scientific">Pyrenophora seminiperda CCB06</name>
    <dbReference type="NCBI Taxonomy" id="1302712"/>
    <lineage>
        <taxon>Eukaryota</taxon>
        <taxon>Fungi</taxon>
        <taxon>Dikarya</taxon>
        <taxon>Ascomycota</taxon>
        <taxon>Pezizomycotina</taxon>
        <taxon>Dothideomycetes</taxon>
        <taxon>Pleosporomycetidae</taxon>
        <taxon>Pleosporales</taxon>
        <taxon>Pleosporineae</taxon>
        <taxon>Pleosporaceae</taxon>
        <taxon>Pyrenophora</taxon>
    </lineage>
</organism>
<evidence type="ECO:0000256" key="1">
    <source>
        <dbReference type="SAM" id="Coils"/>
    </source>
</evidence>
<feature type="compositionally biased region" description="Low complexity" evidence="2">
    <location>
        <begin position="438"/>
        <end position="459"/>
    </location>
</feature>
<dbReference type="EMBL" id="KE747843">
    <property type="protein sequence ID" value="RMZ73812.1"/>
    <property type="molecule type" value="Genomic_DNA"/>
</dbReference>
<feature type="compositionally biased region" description="Low complexity" evidence="2">
    <location>
        <begin position="492"/>
        <end position="519"/>
    </location>
</feature>
<accession>A0A3M7MH97</accession>
<protein>
    <submittedName>
        <fullName evidence="3">Import into nucleus</fullName>
    </submittedName>
</protein>
<gene>
    <name evidence="3" type="ORF">GMOD_00004607</name>
</gene>
<feature type="compositionally biased region" description="Gly residues" evidence="2">
    <location>
        <begin position="521"/>
        <end position="535"/>
    </location>
</feature>
<proteinExistence type="predicted"/>
<feature type="compositionally biased region" description="Polar residues" evidence="2">
    <location>
        <begin position="399"/>
        <end position="412"/>
    </location>
</feature>
<dbReference type="AlphaFoldDB" id="A0A3M7MH97"/>
<sequence length="603" mass="64511">MLAEMQKLKVELATKAKEVDDLRAQLDVAKSTEHTAGDQARQEASQDNEAIAAIKASLDQRETELKALEASLNVRQADLDAREEAVAKRESRSEDLKVKANKKIVEYKKEYEAKIATLQEEHQAEVERLQQENQSAAAANSVAPAQEVPQQTPDASAPVPDASASVPDGMINTEDLPRPTVNDNQLAQWLKHNQGALRVVKSQIQTNLKKAVAGRDETIANLRQELEQITTQKAIDGITAVKQEPEQVKSASSGDDPEVTAAWEEKIQQKVKEKEMSLTKTFEMKSKVKDSQLALVRARFAYVDKAAKETPTEEVAKVYAIAMTQKPEVKNVAPPATPAKQDAAQPGAQDQEPNTSTPSQPGAQPAFAQQQQATPLAANTPQANGANNAFAAQVPQSMPFNQANPFSQSTGFGTPVNPFLQGQNQMGRGVSQPGFAYPGQVPGQQLPQMQQQQQQQQFGRGNGLAQTIRGALQSNIPRGGSNIPMPGGRGRGQQSQQNQPQQQQQVQTQNQPQGQPASQIGRGGGRGAGRGGRGGQQNQNQNNNHNSPRQSLNAAAPGFQPGQGGGQQQGGRGQKRGAEDEGDGSATRGGKRPRGRGGAGGAE</sequence>